<feature type="region of interest" description="Disordered" evidence="1">
    <location>
        <begin position="52"/>
        <end position="74"/>
    </location>
</feature>
<dbReference type="PATRIC" id="fig|1160705.3.peg.488"/>
<dbReference type="AlphaFoldDB" id="L8PPR5"/>
<name>L8PPR5_STRVR</name>
<gene>
    <name evidence="2" type="ORF">STVIR_0493</name>
</gene>
<proteinExistence type="predicted"/>
<dbReference type="EMBL" id="AMLP01000019">
    <property type="protein sequence ID" value="ELS58500.1"/>
    <property type="molecule type" value="Genomic_DNA"/>
</dbReference>
<keyword evidence="2" id="KW-0378">Hydrolase</keyword>
<evidence type="ECO:0000313" key="3">
    <source>
        <dbReference type="Proteomes" id="UP000011205"/>
    </source>
</evidence>
<evidence type="ECO:0000256" key="1">
    <source>
        <dbReference type="SAM" id="MobiDB-lite"/>
    </source>
</evidence>
<organism evidence="2 3">
    <name type="scientific">Streptomyces viridochromogenes Tue57</name>
    <dbReference type="NCBI Taxonomy" id="1160705"/>
    <lineage>
        <taxon>Bacteria</taxon>
        <taxon>Bacillati</taxon>
        <taxon>Actinomycetota</taxon>
        <taxon>Actinomycetes</taxon>
        <taxon>Kitasatosporales</taxon>
        <taxon>Streptomycetaceae</taxon>
        <taxon>Streptomyces</taxon>
    </lineage>
</organism>
<protein>
    <submittedName>
        <fullName evidence="2">Putative HAD-superfamily hydrolase, subfamily IA, variant 3</fullName>
    </submittedName>
</protein>
<accession>L8PPR5</accession>
<comment type="caution">
    <text evidence="2">The sequence shown here is derived from an EMBL/GenBank/DDBJ whole genome shotgun (WGS) entry which is preliminary data.</text>
</comment>
<feature type="compositionally biased region" description="Polar residues" evidence="1">
    <location>
        <begin position="52"/>
        <end position="64"/>
    </location>
</feature>
<dbReference type="Proteomes" id="UP000011205">
    <property type="component" value="Unassembled WGS sequence"/>
</dbReference>
<dbReference type="GO" id="GO:0016787">
    <property type="term" value="F:hydrolase activity"/>
    <property type="evidence" value="ECO:0007669"/>
    <property type="project" value="UniProtKB-KW"/>
</dbReference>
<reference evidence="2 3" key="1">
    <citation type="journal article" date="2013" name="Genome Announc.">
        <title>Draft Genome Sequence of Streptomyces viridochromogenes Strain Tu57, Producer of Avilamycin.</title>
        <authorList>
            <person name="Gruning B.A."/>
            <person name="Erxleben A."/>
            <person name="Hahnlein A."/>
            <person name="Gunther S."/>
        </authorList>
    </citation>
    <scope>NUCLEOTIDE SEQUENCE [LARGE SCALE GENOMIC DNA]</scope>
    <source>
        <strain evidence="2 3">Tue57</strain>
    </source>
</reference>
<evidence type="ECO:0000313" key="2">
    <source>
        <dbReference type="EMBL" id="ELS58500.1"/>
    </source>
</evidence>
<sequence length="74" mass="7994">MVTYVQSLRDVAEVALLSNIPSGHADAFLAARPWLHDLHHVAFSGKIKVANRTQQPSLTASSARRTYGPPGPSE</sequence>